<dbReference type="KEGG" id="naj:B1756_07540"/>
<evidence type="ECO:0000259" key="4">
    <source>
        <dbReference type="SMART" id="SM00491"/>
    </source>
</evidence>
<dbReference type="SMART" id="SM00487">
    <property type="entry name" value="DEXDc"/>
    <property type="match status" value="1"/>
</dbReference>
<accession>A0A2Z2HS32</accession>
<sequence length="630" mass="69475">MNPDRIFEAFPAPSYRGAQEQALRDIRDAFAAGNDVVLVRAPTGSGKSLLARAVAGCAREIDEAAPSEATGAYYTTPQVSQLDDVAEDDLLSDLNIIRGKSNYTCILPHEERTPVDQAPCVRERGYDCAVKHRCPYFSDRAIASNREIAAMTLAYFMQTAGSEVFRKRDVVVIDEAHGLAEWAEMYATIQLGPRTVPFWDELRVPQVDSIDRAARYAENLAGTCERRKDDLLGQQSLTPGEVRERDRLQELIGELEWFVRDYRDPQSPTTWLVDQSDADSSDGGGGDDDGDEQGGPLTIKPMNPEKYLAHTVWDRGNKFALLSATILNKDAFCRHVGLDPSNVALVDVEHTFPVENRPLYDVTQGKMTYEHRSETIPKIARTIVRLMARHPDEKGLIHAHSYDIQAQLAELLRDFGVGERIRVHDRDGRDADFESWKASDDPDVFISVKMEEALDLKGDLCRWQVICKAPFLNTSDSRVAHRLEEGQWAWYFRAALRTVIQACGRVVRAPDDHGATYLADSSLLDCFERARTDMPDWFTEQVDRMQTPELPPFDPQAALGGSTPTGKSAGSSAGRAGGGSRTGSTAASSGTSTRNGSGSGFRYGRSSNGDGDGDDGGSRSSPLADVWDTD</sequence>
<dbReference type="PANTHER" id="PTHR11472">
    <property type="entry name" value="DNA REPAIR DEAD HELICASE RAD3/XP-D SUBFAMILY MEMBER"/>
    <property type="match status" value="1"/>
</dbReference>
<dbReference type="OrthoDB" id="76985at2157"/>
<evidence type="ECO:0000259" key="3">
    <source>
        <dbReference type="SMART" id="SM00487"/>
    </source>
</evidence>
<dbReference type="AlphaFoldDB" id="A0A2Z2HS32"/>
<dbReference type="GO" id="GO:0005524">
    <property type="term" value="F:ATP binding"/>
    <property type="evidence" value="ECO:0007669"/>
    <property type="project" value="InterPro"/>
</dbReference>
<dbReference type="Pfam" id="PF13307">
    <property type="entry name" value="Helicase_C_2"/>
    <property type="match status" value="1"/>
</dbReference>
<evidence type="ECO:0000313" key="6">
    <source>
        <dbReference type="Proteomes" id="UP000250088"/>
    </source>
</evidence>
<dbReference type="InterPro" id="IPR014001">
    <property type="entry name" value="Helicase_ATP-bd"/>
</dbReference>
<feature type="compositionally biased region" description="Low complexity" evidence="2">
    <location>
        <begin position="565"/>
        <end position="574"/>
    </location>
</feature>
<feature type="domain" description="Helicase ATP-binding" evidence="3">
    <location>
        <begin position="11"/>
        <end position="360"/>
    </location>
</feature>
<dbReference type="InterPro" id="IPR045028">
    <property type="entry name" value="DinG/Rad3-like"/>
</dbReference>
<evidence type="ECO:0000256" key="2">
    <source>
        <dbReference type="SAM" id="MobiDB-lite"/>
    </source>
</evidence>
<keyword evidence="5" id="KW-0347">Helicase</keyword>
<dbReference type="Proteomes" id="UP000250088">
    <property type="component" value="Chromosome"/>
</dbReference>
<dbReference type="InterPro" id="IPR027417">
    <property type="entry name" value="P-loop_NTPase"/>
</dbReference>
<dbReference type="SMART" id="SM00491">
    <property type="entry name" value="HELICc2"/>
    <property type="match status" value="1"/>
</dbReference>
<keyword evidence="5" id="KW-0547">Nucleotide-binding</keyword>
<feature type="compositionally biased region" description="Acidic residues" evidence="2">
    <location>
        <begin position="276"/>
        <end position="292"/>
    </location>
</feature>
<keyword evidence="6" id="KW-1185">Reference proteome</keyword>
<dbReference type="RefSeq" id="WP_086887980.1">
    <property type="nucleotide sequence ID" value="NZ_CP019893.1"/>
</dbReference>
<dbReference type="Pfam" id="PF06733">
    <property type="entry name" value="DEAD_2"/>
    <property type="match status" value="1"/>
</dbReference>
<evidence type="ECO:0000256" key="1">
    <source>
        <dbReference type="ARBA" id="ARBA00023125"/>
    </source>
</evidence>
<dbReference type="GeneID" id="32893922"/>
<dbReference type="PANTHER" id="PTHR11472:SF34">
    <property type="entry name" value="REGULATOR OF TELOMERE ELONGATION HELICASE 1"/>
    <property type="match status" value="1"/>
</dbReference>
<organism evidence="5 6">
    <name type="scientific">Natrarchaeobaculum aegyptiacum</name>
    <dbReference type="NCBI Taxonomy" id="745377"/>
    <lineage>
        <taxon>Archaea</taxon>
        <taxon>Methanobacteriati</taxon>
        <taxon>Methanobacteriota</taxon>
        <taxon>Stenosarchaea group</taxon>
        <taxon>Halobacteria</taxon>
        <taxon>Halobacteriales</taxon>
        <taxon>Natrialbaceae</taxon>
        <taxon>Natrarchaeobaculum</taxon>
    </lineage>
</organism>
<dbReference type="EMBL" id="CP019893">
    <property type="protein sequence ID" value="ARS89603.1"/>
    <property type="molecule type" value="Genomic_DNA"/>
</dbReference>
<dbReference type="GO" id="GO:0016818">
    <property type="term" value="F:hydrolase activity, acting on acid anhydrides, in phosphorus-containing anhydrides"/>
    <property type="evidence" value="ECO:0007669"/>
    <property type="project" value="InterPro"/>
</dbReference>
<feature type="region of interest" description="Disordered" evidence="2">
    <location>
        <begin position="267"/>
        <end position="301"/>
    </location>
</feature>
<dbReference type="SUPFAM" id="SSF52540">
    <property type="entry name" value="P-loop containing nucleoside triphosphate hydrolases"/>
    <property type="match status" value="1"/>
</dbReference>
<evidence type="ECO:0000313" key="5">
    <source>
        <dbReference type="EMBL" id="ARS89603.1"/>
    </source>
</evidence>
<dbReference type="GO" id="GO:0006139">
    <property type="term" value="P:nucleobase-containing compound metabolic process"/>
    <property type="evidence" value="ECO:0007669"/>
    <property type="project" value="InterPro"/>
</dbReference>
<feature type="region of interest" description="Disordered" evidence="2">
    <location>
        <begin position="547"/>
        <end position="630"/>
    </location>
</feature>
<name>A0A2Z2HS32_9EURY</name>
<gene>
    <name evidence="5" type="ORF">B1756_07540</name>
</gene>
<dbReference type="GO" id="GO:0003678">
    <property type="term" value="F:DNA helicase activity"/>
    <property type="evidence" value="ECO:0007669"/>
    <property type="project" value="InterPro"/>
</dbReference>
<dbReference type="GO" id="GO:0003677">
    <property type="term" value="F:DNA binding"/>
    <property type="evidence" value="ECO:0007669"/>
    <property type="project" value="UniProtKB-KW"/>
</dbReference>
<dbReference type="InterPro" id="IPR010614">
    <property type="entry name" value="RAD3-like_helicase_DEAD"/>
</dbReference>
<protein>
    <submittedName>
        <fullName evidence="5">Helicase</fullName>
    </submittedName>
</protein>
<keyword evidence="5" id="KW-0067">ATP-binding</keyword>
<proteinExistence type="predicted"/>
<keyword evidence="1" id="KW-0238">DNA-binding</keyword>
<dbReference type="Gene3D" id="3.40.50.300">
    <property type="entry name" value="P-loop containing nucleotide triphosphate hydrolases"/>
    <property type="match status" value="2"/>
</dbReference>
<dbReference type="InterPro" id="IPR006555">
    <property type="entry name" value="ATP-dep_Helicase_C"/>
</dbReference>
<keyword evidence="5" id="KW-0378">Hydrolase</keyword>
<reference evidence="6" key="1">
    <citation type="submission" date="2017-02" db="EMBL/GenBank/DDBJ databases">
        <title>Natronthermophilus aegyptiacus gen. nov.,sp. nov., an aerobic, extremely halophilic alkalithermophilic archaeon isolated from the athalassohaline Wadi An Natrun, Egypt.</title>
        <authorList>
            <person name="Zhao B."/>
        </authorList>
    </citation>
    <scope>NUCLEOTIDE SEQUENCE [LARGE SCALE GENOMIC DNA]</scope>
    <source>
        <strain evidence="6">JW/NM-HA 15</strain>
    </source>
</reference>
<feature type="domain" description="ATP-dependent helicase C-terminal" evidence="4">
    <location>
        <begin position="402"/>
        <end position="525"/>
    </location>
</feature>
<feature type="compositionally biased region" description="Low complexity" evidence="2">
    <location>
        <begin position="582"/>
        <end position="609"/>
    </location>
</feature>